<dbReference type="SUPFAM" id="SSF51735">
    <property type="entry name" value="NAD(P)-binding Rossmann-fold domains"/>
    <property type="match status" value="1"/>
</dbReference>
<keyword evidence="8" id="KW-1185">Reference proteome</keyword>
<dbReference type="PANTHER" id="PTHR42760">
    <property type="entry name" value="SHORT-CHAIN DEHYDROGENASES/REDUCTASES FAMILY MEMBER"/>
    <property type="match status" value="1"/>
</dbReference>
<proteinExistence type="inferred from homology"/>
<dbReference type="InterPro" id="IPR002347">
    <property type="entry name" value="SDR_fam"/>
</dbReference>
<dbReference type="Proteomes" id="UP000663832">
    <property type="component" value="Unassembled WGS sequence"/>
</dbReference>
<name>A0A814D1V9_9BILA</name>
<dbReference type="EMBL" id="CAJNOM010000059">
    <property type="protein sequence ID" value="CAF0948139.1"/>
    <property type="molecule type" value="Genomic_DNA"/>
</dbReference>
<dbReference type="InterPro" id="IPR036291">
    <property type="entry name" value="NAD(P)-bd_dom_sf"/>
</dbReference>
<dbReference type="OrthoDB" id="47007at2759"/>
<dbReference type="FunFam" id="3.40.50.720:FF:000084">
    <property type="entry name" value="Short-chain dehydrogenase reductase"/>
    <property type="match status" value="1"/>
</dbReference>
<evidence type="ECO:0000256" key="4">
    <source>
        <dbReference type="ARBA" id="ARBA00041580"/>
    </source>
</evidence>
<evidence type="ECO:0000256" key="3">
    <source>
        <dbReference type="ARBA" id="ARBA00023002"/>
    </source>
</evidence>
<comment type="caution">
    <text evidence="6">The sequence shown here is derived from an EMBL/GenBank/DDBJ whole genome shotgun (WGS) entry which is preliminary data.</text>
</comment>
<dbReference type="GO" id="GO:0006633">
    <property type="term" value="P:fatty acid biosynthetic process"/>
    <property type="evidence" value="ECO:0007669"/>
    <property type="project" value="TreeGrafter"/>
</dbReference>
<dbReference type="PANTHER" id="PTHR42760:SF133">
    <property type="entry name" value="3-OXOACYL-[ACYL-CARRIER-PROTEIN] REDUCTASE"/>
    <property type="match status" value="1"/>
</dbReference>
<dbReference type="Pfam" id="PF13561">
    <property type="entry name" value="adh_short_C2"/>
    <property type="match status" value="1"/>
</dbReference>
<keyword evidence="3" id="KW-0560">Oxidoreductase</keyword>
<reference evidence="6" key="1">
    <citation type="submission" date="2021-02" db="EMBL/GenBank/DDBJ databases">
        <authorList>
            <person name="Nowell W R."/>
        </authorList>
    </citation>
    <scope>NUCLEOTIDE SEQUENCE</scope>
</reference>
<evidence type="ECO:0000313" key="6">
    <source>
        <dbReference type="EMBL" id="CAF0948139.1"/>
    </source>
</evidence>
<dbReference type="GO" id="GO:0048038">
    <property type="term" value="F:quinone binding"/>
    <property type="evidence" value="ECO:0007669"/>
    <property type="project" value="TreeGrafter"/>
</dbReference>
<comment type="pathway">
    <text evidence="1">Lipid metabolism; fatty acid biosynthesis.</text>
</comment>
<organism evidence="6 8">
    <name type="scientific">Adineta steineri</name>
    <dbReference type="NCBI Taxonomy" id="433720"/>
    <lineage>
        <taxon>Eukaryota</taxon>
        <taxon>Metazoa</taxon>
        <taxon>Spiralia</taxon>
        <taxon>Gnathifera</taxon>
        <taxon>Rotifera</taxon>
        <taxon>Eurotatoria</taxon>
        <taxon>Bdelloidea</taxon>
        <taxon>Adinetida</taxon>
        <taxon>Adinetidae</taxon>
        <taxon>Adineta</taxon>
    </lineage>
</organism>
<dbReference type="CDD" id="cd05233">
    <property type="entry name" value="SDR_c"/>
    <property type="match status" value="1"/>
</dbReference>
<comment type="similarity">
    <text evidence="2">Belongs to the short-chain dehydrogenases/reductases (SDR) family.</text>
</comment>
<gene>
    <name evidence="7" type="ORF">BJG266_LOCUS19272</name>
    <name evidence="6" type="ORF">QVE165_LOCUS12053</name>
</gene>
<evidence type="ECO:0000313" key="7">
    <source>
        <dbReference type="EMBL" id="CAF1062987.1"/>
    </source>
</evidence>
<evidence type="ECO:0000256" key="5">
    <source>
        <dbReference type="ARBA" id="ARBA00041707"/>
    </source>
</evidence>
<dbReference type="AlphaFoldDB" id="A0A814D1V9"/>
<dbReference type="PRINTS" id="PR00081">
    <property type="entry name" value="GDHRDH"/>
</dbReference>
<dbReference type="Proteomes" id="UP000663877">
    <property type="component" value="Unassembled WGS sequence"/>
</dbReference>
<evidence type="ECO:0000256" key="2">
    <source>
        <dbReference type="ARBA" id="ARBA00006484"/>
    </source>
</evidence>
<accession>A0A814D1V9</accession>
<protein>
    <recommendedName>
        <fullName evidence="5">3-ketoacyl-[acyl-carrier-protein] reductase beta subunit</fullName>
    </recommendedName>
    <alternativeName>
        <fullName evidence="4">Quinone reductase CBR4</fullName>
    </alternativeName>
</protein>
<dbReference type="EMBL" id="CAJNOI010000102">
    <property type="protein sequence ID" value="CAF1062987.1"/>
    <property type="molecule type" value="Genomic_DNA"/>
</dbReference>
<dbReference type="GO" id="GO:0016616">
    <property type="term" value="F:oxidoreductase activity, acting on the CH-OH group of donors, NAD or NADP as acceptor"/>
    <property type="evidence" value="ECO:0007669"/>
    <property type="project" value="TreeGrafter"/>
</dbReference>
<evidence type="ECO:0000313" key="8">
    <source>
        <dbReference type="Proteomes" id="UP000663832"/>
    </source>
</evidence>
<sequence length="251" mass="26923">MGKLDGKIALITGGSEGIGFATAQRFITEGVEHVFITGRRQIKLDEAVKKIGAKNITAVQGDTSNLADLDRLFSIIEKEKGRLNIIFANAATCTFAKLGTITEKHFDDTFNVNVKGVLFTIQKALPLLSDGGSIILNGSNSSNKGDPGLSAYCATKAAIRSFARCWTVDLKERKIRVNTLSPGAINTPLLRSLGKDEEESEMLIASWQAAIPMNRIGTPDEVAKAVVFLASDDSSYITGIELFVDGGLSQI</sequence>
<evidence type="ECO:0000256" key="1">
    <source>
        <dbReference type="ARBA" id="ARBA00005194"/>
    </source>
</evidence>
<dbReference type="Gene3D" id="3.40.50.720">
    <property type="entry name" value="NAD(P)-binding Rossmann-like Domain"/>
    <property type="match status" value="1"/>
</dbReference>